<keyword evidence="3" id="KW-1185">Reference proteome</keyword>
<keyword evidence="1" id="KW-1133">Transmembrane helix</keyword>
<comment type="caution">
    <text evidence="2">The sequence shown here is derived from an EMBL/GenBank/DDBJ whole genome shotgun (WGS) entry which is preliminary data.</text>
</comment>
<organism evidence="2 3">
    <name type="scientific">Lacibacterium aquatile</name>
    <dbReference type="NCBI Taxonomy" id="1168082"/>
    <lineage>
        <taxon>Bacteria</taxon>
        <taxon>Pseudomonadati</taxon>
        <taxon>Pseudomonadota</taxon>
        <taxon>Alphaproteobacteria</taxon>
        <taxon>Rhodospirillales</taxon>
        <taxon>Rhodospirillaceae</taxon>
    </lineage>
</organism>
<keyword evidence="1" id="KW-0812">Transmembrane</keyword>
<evidence type="ECO:0000313" key="2">
    <source>
        <dbReference type="EMBL" id="MFD2263453.1"/>
    </source>
</evidence>
<feature type="transmembrane region" description="Helical" evidence="1">
    <location>
        <begin position="39"/>
        <end position="57"/>
    </location>
</feature>
<proteinExistence type="predicted"/>
<gene>
    <name evidence="2" type="ORF">ACFSM5_11185</name>
</gene>
<evidence type="ECO:0000313" key="3">
    <source>
        <dbReference type="Proteomes" id="UP001597295"/>
    </source>
</evidence>
<keyword evidence="1" id="KW-0472">Membrane</keyword>
<dbReference type="RefSeq" id="WP_379876462.1">
    <property type="nucleotide sequence ID" value="NZ_JBHUIP010000011.1"/>
</dbReference>
<protein>
    <submittedName>
        <fullName evidence="2">Uncharacterized protein</fullName>
    </submittedName>
</protein>
<dbReference type="EMBL" id="JBHUIP010000011">
    <property type="protein sequence ID" value="MFD2263453.1"/>
    <property type="molecule type" value="Genomic_DNA"/>
</dbReference>
<sequence>MSEKRFVLINTEGSTVLGIELLILIVGGAAVAYDTFRHGAAPLVAAVVIFGVLRVIYSQPVLRKIWQFASCLAWGYVGYRLGQWAGGDIISKLVGAAIGAFVAFAAHARTQYLEDNVERIG</sequence>
<feature type="transmembrane region" description="Helical" evidence="1">
    <location>
        <begin position="12"/>
        <end position="33"/>
    </location>
</feature>
<dbReference type="Proteomes" id="UP001597295">
    <property type="component" value="Unassembled WGS sequence"/>
</dbReference>
<name>A0ABW5DQQ8_9PROT</name>
<accession>A0ABW5DQQ8</accession>
<reference evidence="3" key="1">
    <citation type="journal article" date="2019" name="Int. J. Syst. Evol. Microbiol.">
        <title>The Global Catalogue of Microorganisms (GCM) 10K type strain sequencing project: providing services to taxonomists for standard genome sequencing and annotation.</title>
        <authorList>
            <consortium name="The Broad Institute Genomics Platform"/>
            <consortium name="The Broad Institute Genome Sequencing Center for Infectious Disease"/>
            <person name="Wu L."/>
            <person name="Ma J."/>
        </authorList>
    </citation>
    <scope>NUCLEOTIDE SEQUENCE [LARGE SCALE GENOMIC DNA]</scope>
    <source>
        <strain evidence="3">CGMCC 1.19062</strain>
    </source>
</reference>
<evidence type="ECO:0000256" key="1">
    <source>
        <dbReference type="SAM" id="Phobius"/>
    </source>
</evidence>